<keyword evidence="5" id="KW-0521">NADP</keyword>
<dbReference type="InterPro" id="IPR050091">
    <property type="entry name" value="PKS_NRPS_Biosynth_Enz"/>
</dbReference>
<gene>
    <name evidence="13" type="ORF">TU94_27865</name>
</gene>
<dbReference type="Proteomes" id="UP000032234">
    <property type="component" value="Chromosome"/>
</dbReference>
<dbReference type="Gene3D" id="3.40.50.720">
    <property type="entry name" value="NAD(P)-binding Rossmann-like Domain"/>
    <property type="match status" value="3"/>
</dbReference>
<dbReference type="Gene3D" id="3.10.129.110">
    <property type="entry name" value="Polyketide synthase dehydratase"/>
    <property type="match status" value="1"/>
</dbReference>
<dbReference type="Gene3D" id="3.90.180.10">
    <property type="entry name" value="Medium-chain alcohol dehydrogenases, catalytic domain"/>
    <property type="match status" value="1"/>
</dbReference>
<dbReference type="PROSITE" id="PS52019">
    <property type="entry name" value="PKS_MFAS_DH"/>
    <property type="match status" value="1"/>
</dbReference>
<dbReference type="SMART" id="SM00825">
    <property type="entry name" value="PKS_KS"/>
    <property type="match status" value="1"/>
</dbReference>
<dbReference type="InterPro" id="IPR014031">
    <property type="entry name" value="Ketoacyl_synth_C"/>
</dbReference>
<dbReference type="STRING" id="477245.TU94_27865"/>
<keyword evidence="8" id="KW-0012">Acyltransferase</keyword>
<dbReference type="KEGG" id="scw:TU94_27865"/>
<evidence type="ECO:0000256" key="7">
    <source>
        <dbReference type="ARBA" id="ARBA00023268"/>
    </source>
</evidence>
<dbReference type="Pfam" id="PF21089">
    <property type="entry name" value="PKS_DH_N"/>
    <property type="match status" value="1"/>
</dbReference>
<feature type="active site" description="Proton donor; for dehydratase activity" evidence="9">
    <location>
        <position position="1084"/>
    </location>
</feature>
<dbReference type="SUPFAM" id="SSF55048">
    <property type="entry name" value="Probable ACP-binding domain of malonyl-CoA ACP transacylase"/>
    <property type="match status" value="1"/>
</dbReference>
<dbReference type="InterPro" id="IPR049900">
    <property type="entry name" value="PKS_mFAS_DH"/>
</dbReference>
<dbReference type="Pfam" id="PF14765">
    <property type="entry name" value="PS-DH"/>
    <property type="match status" value="1"/>
</dbReference>
<dbReference type="Gene3D" id="3.40.47.10">
    <property type="match status" value="1"/>
</dbReference>
<dbReference type="Gene3D" id="3.30.70.3290">
    <property type="match status" value="1"/>
</dbReference>
<dbReference type="Pfam" id="PF16197">
    <property type="entry name" value="KAsynt_C_assoc"/>
    <property type="match status" value="1"/>
</dbReference>
<keyword evidence="2" id="KW-0596">Phosphopantetheine</keyword>
<keyword evidence="14" id="KW-1185">Reference proteome</keyword>
<evidence type="ECO:0000313" key="13">
    <source>
        <dbReference type="EMBL" id="AJP04705.1"/>
    </source>
</evidence>
<dbReference type="SUPFAM" id="SSF50129">
    <property type="entry name" value="GroES-like"/>
    <property type="match status" value="1"/>
</dbReference>
<keyword evidence="7" id="KW-0511">Multifunctional enzyme</keyword>
<dbReference type="InterPro" id="IPR011032">
    <property type="entry name" value="GroES-like_sf"/>
</dbReference>
<dbReference type="Pfam" id="PF00109">
    <property type="entry name" value="ketoacyl-synt"/>
    <property type="match status" value="1"/>
</dbReference>
<dbReference type="SUPFAM" id="SSF53335">
    <property type="entry name" value="S-adenosyl-L-methionine-dependent methyltransferases"/>
    <property type="match status" value="1"/>
</dbReference>
<evidence type="ECO:0000259" key="10">
    <source>
        <dbReference type="PROSITE" id="PS50075"/>
    </source>
</evidence>
<dbReference type="GO" id="GO:0004312">
    <property type="term" value="F:fatty acid synthase activity"/>
    <property type="evidence" value="ECO:0007669"/>
    <property type="project" value="TreeGrafter"/>
</dbReference>
<dbReference type="SMART" id="SM00829">
    <property type="entry name" value="PKS_ER"/>
    <property type="match status" value="1"/>
</dbReference>
<dbReference type="GO" id="GO:0016491">
    <property type="term" value="F:oxidoreductase activity"/>
    <property type="evidence" value="ECO:0007669"/>
    <property type="project" value="InterPro"/>
</dbReference>
<dbReference type="InterPro" id="IPR009081">
    <property type="entry name" value="PP-bd_ACP"/>
</dbReference>
<dbReference type="FunFam" id="3.40.50.720:FF:000209">
    <property type="entry name" value="Polyketide synthase Pks12"/>
    <property type="match status" value="1"/>
</dbReference>
<dbReference type="SMART" id="SM00823">
    <property type="entry name" value="PKS_PP"/>
    <property type="match status" value="1"/>
</dbReference>
<evidence type="ECO:0000259" key="12">
    <source>
        <dbReference type="PROSITE" id="PS52019"/>
    </source>
</evidence>
<dbReference type="PROSITE" id="PS50075">
    <property type="entry name" value="CARRIER"/>
    <property type="match status" value="1"/>
</dbReference>
<dbReference type="EMBL" id="CP010849">
    <property type="protein sequence ID" value="AJP04705.1"/>
    <property type="molecule type" value="Genomic_DNA"/>
</dbReference>
<dbReference type="SUPFAM" id="SSF52151">
    <property type="entry name" value="FabD/lysophospholipase-like"/>
    <property type="match status" value="1"/>
</dbReference>
<dbReference type="Pfam" id="PF02801">
    <property type="entry name" value="Ketoacyl-synt_C"/>
    <property type="match status" value="1"/>
</dbReference>
<dbReference type="InterPro" id="IPR014030">
    <property type="entry name" value="Ketoacyl_synth_N"/>
</dbReference>
<sequence>MSRSPRPLPAHAVAVVGASCRLPGGIRGLDDLWGVLTVGRDVVTAVPEDRFPAADFTDARRRRPGVSYTAAGGFLDDITGFDTSFFTGVSPREASRMDPQQRLVLELAVEALDDAGIDHRRTAGSDTAVFVGCSSRDYGELQSCAPHTGNAYTITGMAVSNTANRVSHFFDWRGQSVVVDTACSSALTALHQACGHLRSGRSRAALAGGVNILLNPQGFAGFSGASMLSPSGRCRAFSAGADGFVRSEGGGLVLLKRLADALADGDRIHGVIVAGGTNNDGRTTGLALPSAEAQEALLREVYGEAGLSPDDLAYLEAHGTGTPVGDPVECAAIGRALGAGRTTGALPIGSVKSNLGHLEAASGMPGVFKALLILRHGEIPATLHAEPLNPHIDFAGHRVRPVVGREELRTDGRPYVGVNSFGFGGANAHVVLTTPPERAAGPVPVPAGRLPVVVSARTVGALRAAAEQMAQHLELTGEDDFYDVCYTSAVRRTRHEHRAAVLARDPAEAAEALYAVAGGAVPATTPASGKVAFAFSGNNSQWHGMGVELLRGEPAFRRAVEAVDAELAPRLGWSVVEELTAPESRLHLTEVAQPLLFAVQIGLVRLLEADGVRPDAVVGHSVGEITAAHVCGALDLAAACLVLAERSRAQAPTAGGGRMAAVGLSWEAARKEIAAHAGRLEVAGVNSPTDVTLAGDPAALAELGRELGARGVFFRELDLQYAFHSRAMDAVEEPLKAALARLRPGPARVPLASTVTGGLLRGEALDADHWWRNVRAPVLFAGAVRALAEDGCALFVEIGPHAVLAPYLRRLTAASAVVPVCRRDQAGPEAVRRTVAHLYAAGVLDGGDRFPRPGRVATLPAYPWQRERHWNGSPDGWVRIPQDPALVHPLLGRRVAVAEPAWHQTLSSLRLPWLEDHRVDGAVVMPGTAYLEAALAAGRAVFAGAAEVTDLDIVNALVAPRDDETDEVVLQTSLSEEDGVVRVASRPGTAAPWRTHARGRVRRLVSRPPDPVDLAAVRERLGRAGIRVDAARHYAQAARAGLEYGPSFRVLTGLWAGADEVLAEYAWEPPARDDGYEAHPAVLDGALQAASPLLGALPGGRMYVPTAIAAARVWDRLPHRGLIHVRAVSPGRAEAVFDLAVADETGRVVAELAGCRLKGVAAGRAEELQQVTQVLRAAPRDGDHRGEPVPFPAPADLVRAAARHAATEAGRDARGRADSAFAPRIKTAIGHWAADTFARLLPGAREFSPEDLRAAGVLPRYDRYVRLLTGMAERAGLLRRAGGDTPDRERLRFTGTPRPLEHLRSCAEDFPRWISAIAVYTRCGTRLPEILKGEADPREVLFAEADRHLVEALYNDTPDMRALGRCARSLLAEALAAWPADRPLRVLEVGAGTGGTTAVLLPALPPALTRYVYTDVSEGFFPRARARFDACGFVEYRTLDLERDPVAQGFAEGEFDLVVAANVLHATAGLSATARRLAALLADGGHLLALESHDEELLGPCFGLLDGYWAFTDHDLRGTPLLPPTGWVPLLERCGFDAAVRTGEAVGGDAYSVLCARRGRRPAAAVPQVVSPASPPGRWVVVTERGGGALGPALVSLLSSAGAEAALVDVSGVFDPWRARLSLGEGRPDGVVVLFDAPAGEEDRGGTVRRAGLVRAVADACGAARPDGGGALWLVTGETGLFPEPAGPGRPADAAVWGVGRVLANERPGLAVRRLSVEHRADPSADAGRIARELLDPTGDDEVVLTRRGRFVPRPVDCVPAAWEEDGTGRPYALRLGGPGRGHRPAWVPAGPSAADRGEVVVRVRAAALNYRDVLLAAGMLPPGAEPPVPGGPAPGLECAGDVVAVGPGVTELAPGDRVFAFGHGTLASHVRVRTEQTGRIPDGMDYGEAATLPAVYLTVQHSLEELARLAPGETLLVHGGAGGVGLAALRYARALGASVIATAGTPAKRDLLRALGAEHVLDSRGLSFADRVREVTGGRGVDVVLNSLAGEAIARGLECLRPGGRFVELGKRDIHGNQPMLLRPFRDNLSYFAVDITRLAADAPQTVAAAFAEVARRVAAGRYRPLPHQIRPAPDVGEALRSLRHSRHLGKVVIAFDADEPVRVERPDEPPRLDPDATYLVTGGLSGFGAVTARYLARHGAGALALVGRRGEATPGAPALLDELAALGTRARAHAADVTDAGAIEAILAEAEAAGRPVRGVVHAAMHLDDAPLRETTAERFAAVLAAKAHGGEVLHALTRDRPLDFFVVYSSLAALVGNLHQAPYAAANLHLESLVRARRAAGLPGLALAWGGIGETGYVVRSGLTENIARSGLGLLPPDAACAALGRFLSGQAVSAAVGYVDWDRLGRILPAMRVPRFAGRRGRAGAESGRTATEDFQERFSRADGEAERTALIAGTLTALAAAVLQTAPERVDPHAPLADLGLDSLMGVELKAELHRVFGCDLPVMELMAAGSLAGLADRLYRALKG</sequence>
<evidence type="ECO:0000256" key="9">
    <source>
        <dbReference type="PROSITE-ProRule" id="PRU01363"/>
    </source>
</evidence>
<name>A0A0C5G7I8_9ACTN</name>
<dbReference type="InterPro" id="IPR016035">
    <property type="entry name" value="Acyl_Trfase/lysoPLipase"/>
</dbReference>
<dbReference type="HOGENOM" id="CLU_000022_31_0_11"/>
<dbReference type="CDD" id="cd05195">
    <property type="entry name" value="enoyl_red"/>
    <property type="match status" value="1"/>
</dbReference>
<protein>
    <submittedName>
        <fullName evidence="13">NRPS-type-I PKS fusion protein</fullName>
    </submittedName>
</protein>
<evidence type="ECO:0000256" key="8">
    <source>
        <dbReference type="ARBA" id="ARBA00023315"/>
    </source>
</evidence>
<dbReference type="GO" id="GO:0031177">
    <property type="term" value="F:phosphopantetheine binding"/>
    <property type="evidence" value="ECO:0007669"/>
    <property type="project" value="InterPro"/>
</dbReference>
<dbReference type="GO" id="GO:0004315">
    <property type="term" value="F:3-oxoacyl-[acyl-carrier-protein] synthase activity"/>
    <property type="evidence" value="ECO:0007669"/>
    <property type="project" value="InterPro"/>
</dbReference>
<dbReference type="PROSITE" id="PS52004">
    <property type="entry name" value="KS3_2"/>
    <property type="match status" value="1"/>
</dbReference>
<feature type="region of interest" description="N-terminal hotdog fold" evidence="9">
    <location>
        <begin position="888"/>
        <end position="1008"/>
    </location>
</feature>
<dbReference type="InterPro" id="IPR042104">
    <property type="entry name" value="PKS_dehydratase_sf"/>
</dbReference>
<dbReference type="GO" id="GO:0017000">
    <property type="term" value="P:antibiotic biosynthetic process"/>
    <property type="evidence" value="ECO:0007669"/>
    <property type="project" value="UniProtKB-KW"/>
</dbReference>
<comment type="pathway">
    <text evidence="1">Antibiotic biosynthesis.</text>
</comment>
<dbReference type="InterPro" id="IPR016036">
    <property type="entry name" value="Malonyl_transacylase_ACP-bd"/>
</dbReference>
<evidence type="ECO:0000256" key="4">
    <source>
        <dbReference type="ARBA" id="ARBA00022679"/>
    </source>
</evidence>
<feature type="domain" description="PKS/mFAS DH" evidence="12">
    <location>
        <begin position="888"/>
        <end position="1166"/>
    </location>
</feature>
<feature type="region of interest" description="C-terminal hotdog fold" evidence="9">
    <location>
        <begin position="1022"/>
        <end position="1166"/>
    </location>
</feature>
<dbReference type="InterPro" id="IPR029063">
    <property type="entry name" value="SAM-dependent_MTases_sf"/>
</dbReference>
<dbReference type="InterPro" id="IPR036736">
    <property type="entry name" value="ACP-like_sf"/>
</dbReference>
<keyword evidence="4" id="KW-0808">Transferase</keyword>
<dbReference type="InterPro" id="IPR014043">
    <property type="entry name" value="Acyl_transferase_dom"/>
</dbReference>
<feature type="active site" description="Proton acceptor; for dehydratase activity" evidence="9">
    <location>
        <position position="917"/>
    </location>
</feature>
<dbReference type="SUPFAM" id="SSF47336">
    <property type="entry name" value="ACP-like"/>
    <property type="match status" value="1"/>
</dbReference>
<dbReference type="InterPro" id="IPR013968">
    <property type="entry name" value="PKS_KR"/>
</dbReference>
<dbReference type="Pfam" id="PF00550">
    <property type="entry name" value="PP-binding"/>
    <property type="match status" value="1"/>
</dbReference>
<dbReference type="PANTHER" id="PTHR43775:SF37">
    <property type="entry name" value="SI:DKEY-61P9.11"/>
    <property type="match status" value="1"/>
</dbReference>
<keyword evidence="6" id="KW-0045">Antibiotic biosynthesis</keyword>
<dbReference type="CDD" id="cd00833">
    <property type="entry name" value="PKS"/>
    <property type="match status" value="1"/>
</dbReference>
<dbReference type="Gene3D" id="1.10.1200.10">
    <property type="entry name" value="ACP-like"/>
    <property type="match status" value="1"/>
</dbReference>
<dbReference type="Pfam" id="PF00698">
    <property type="entry name" value="Acyl_transf_1"/>
    <property type="match status" value="1"/>
</dbReference>
<dbReference type="InterPro" id="IPR013149">
    <property type="entry name" value="ADH-like_C"/>
</dbReference>
<organism evidence="13 14">
    <name type="scientific">Streptomyces cyaneogriseus subsp. noncyanogenus</name>
    <dbReference type="NCBI Taxonomy" id="477245"/>
    <lineage>
        <taxon>Bacteria</taxon>
        <taxon>Bacillati</taxon>
        <taxon>Actinomycetota</taxon>
        <taxon>Actinomycetes</taxon>
        <taxon>Kitasatosporales</taxon>
        <taxon>Streptomycetaceae</taxon>
        <taxon>Streptomyces</taxon>
    </lineage>
</organism>
<dbReference type="Pfam" id="PF00107">
    <property type="entry name" value="ADH_zinc_N"/>
    <property type="match status" value="1"/>
</dbReference>
<dbReference type="Pfam" id="PF08659">
    <property type="entry name" value="KR"/>
    <property type="match status" value="1"/>
</dbReference>
<dbReference type="InterPro" id="IPR001227">
    <property type="entry name" value="Ac_transferase_dom_sf"/>
</dbReference>
<dbReference type="InterPro" id="IPR020843">
    <property type="entry name" value="ER"/>
</dbReference>
<dbReference type="InterPro" id="IPR013217">
    <property type="entry name" value="Methyltransf_12"/>
</dbReference>
<feature type="domain" description="Carrier" evidence="10">
    <location>
        <begin position="2394"/>
        <end position="2468"/>
    </location>
</feature>
<evidence type="ECO:0000256" key="1">
    <source>
        <dbReference type="ARBA" id="ARBA00004792"/>
    </source>
</evidence>
<evidence type="ECO:0000256" key="3">
    <source>
        <dbReference type="ARBA" id="ARBA00022553"/>
    </source>
</evidence>
<dbReference type="InterPro" id="IPR018201">
    <property type="entry name" value="Ketoacyl_synth_AS"/>
</dbReference>
<dbReference type="GO" id="GO:0006633">
    <property type="term" value="P:fatty acid biosynthetic process"/>
    <property type="evidence" value="ECO:0007669"/>
    <property type="project" value="InterPro"/>
</dbReference>
<dbReference type="InterPro" id="IPR016039">
    <property type="entry name" value="Thiolase-like"/>
</dbReference>
<evidence type="ECO:0000256" key="5">
    <source>
        <dbReference type="ARBA" id="ARBA00022857"/>
    </source>
</evidence>
<feature type="domain" description="Ketosynthase family 3 (KS3)" evidence="11">
    <location>
        <begin position="10"/>
        <end position="434"/>
    </location>
</feature>
<dbReference type="SMART" id="SM01294">
    <property type="entry name" value="PKS_PP_betabranch"/>
    <property type="match status" value="1"/>
</dbReference>
<reference evidence="13 14" key="1">
    <citation type="submission" date="2015-02" db="EMBL/GenBank/DDBJ databases">
        <title>Genome sequence of thermotolerant Streptomyces cyaneogriseus subsp. Noncyanogenus NMWT1, the producer of nematocidal antibiotics nemadectin.</title>
        <authorList>
            <person name="Wang H."/>
            <person name="Li C."/>
            <person name="Xiang W."/>
            <person name="Wang X."/>
        </authorList>
    </citation>
    <scope>NUCLEOTIDE SEQUENCE [LARGE SCALE GENOMIC DNA]</scope>
    <source>
        <strain evidence="13 14">NMWT 1</strain>
    </source>
</reference>
<dbReference type="SMART" id="SM00822">
    <property type="entry name" value="PKS_KR"/>
    <property type="match status" value="1"/>
</dbReference>
<dbReference type="SUPFAM" id="SSF53901">
    <property type="entry name" value="Thiolase-like"/>
    <property type="match status" value="1"/>
</dbReference>
<dbReference type="InterPro" id="IPR036291">
    <property type="entry name" value="NAD(P)-bd_dom_sf"/>
</dbReference>
<dbReference type="OrthoDB" id="9778690at2"/>
<proteinExistence type="predicted"/>
<dbReference type="PANTHER" id="PTHR43775">
    <property type="entry name" value="FATTY ACID SYNTHASE"/>
    <property type="match status" value="1"/>
</dbReference>
<dbReference type="InterPro" id="IPR049551">
    <property type="entry name" value="PKS_DH_C"/>
</dbReference>
<dbReference type="SUPFAM" id="SSF51735">
    <property type="entry name" value="NAD(P)-binding Rossmann-fold domains"/>
    <property type="match status" value="3"/>
</dbReference>
<accession>A0A0C5G7I8</accession>
<dbReference type="InterPro" id="IPR049552">
    <property type="entry name" value="PKS_DH_N"/>
</dbReference>
<evidence type="ECO:0000313" key="14">
    <source>
        <dbReference type="Proteomes" id="UP000032234"/>
    </source>
</evidence>
<dbReference type="InterPro" id="IPR020841">
    <property type="entry name" value="PKS_Beta-ketoAc_synthase_dom"/>
</dbReference>
<dbReference type="RefSeq" id="WP_044385711.1">
    <property type="nucleotide sequence ID" value="NZ_CP010849.1"/>
</dbReference>
<dbReference type="CDD" id="cd02440">
    <property type="entry name" value="AdoMet_MTases"/>
    <property type="match status" value="1"/>
</dbReference>
<dbReference type="InterPro" id="IPR057326">
    <property type="entry name" value="KR_dom"/>
</dbReference>
<keyword evidence="3" id="KW-0597">Phosphoprotein</keyword>
<dbReference type="PROSITE" id="PS00606">
    <property type="entry name" value="KS3_1"/>
    <property type="match status" value="1"/>
</dbReference>
<evidence type="ECO:0000256" key="2">
    <source>
        <dbReference type="ARBA" id="ARBA00022450"/>
    </source>
</evidence>
<evidence type="ECO:0000259" key="11">
    <source>
        <dbReference type="PROSITE" id="PS52004"/>
    </source>
</evidence>
<dbReference type="InterPro" id="IPR020807">
    <property type="entry name" value="PKS_DH"/>
</dbReference>
<dbReference type="PATRIC" id="fig|477245.3.peg.5906"/>
<dbReference type="SMART" id="SM00827">
    <property type="entry name" value="PKS_AT"/>
    <property type="match status" value="1"/>
</dbReference>
<dbReference type="InterPro" id="IPR020806">
    <property type="entry name" value="PKS_PP-bd"/>
</dbReference>
<dbReference type="PROSITE" id="PS51257">
    <property type="entry name" value="PROKAR_LIPOPROTEIN"/>
    <property type="match status" value="1"/>
</dbReference>
<dbReference type="Pfam" id="PF08242">
    <property type="entry name" value="Methyltransf_12"/>
    <property type="match status" value="1"/>
</dbReference>
<dbReference type="InterPro" id="IPR032821">
    <property type="entry name" value="PKS_assoc"/>
</dbReference>
<dbReference type="Pfam" id="PF08240">
    <property type="entry name" value="ADH_N"/>
    <property type="match status" value="1"/>
</dbReference>
<dbReference type="InterPro" id="IPR013154">
    <property type="entry name" value="ADH-like_N"/>
</dbReference>
<dbReference type="SMART" id="SM00826">
    <property type="entry name" value="PKS_DH"/>
    <property type="match status" value="1"/>
</dbReference>
<dbReference type="Gene3D" id="3.40.366.10">
    <property type="entry name" value="Malonyl-Coenzyme A Acyl Carrier Protein, domain 2"/>
    <property type="match status" value="1"/>
</dbReference>
<dbReference type="Gene3D" id="3.40.50.150">
    <property type="entry name" value="Vaccinia Virus protein VP39"/>
    <property type="match status" value="1"/>
</dbReference>
<evidence type="ECO:0000256" key="6">
    <source>
        <dbReference type="ARBA" id="ARBA00023194"/>
    </source>
</evidence>